<evidence type="ECO:0000313" key="10">
    <source>
        <dbReference type="EMBL" id="OKS87918.1"/>
    </source>
</evidence>
<dbReference type="Gene3D" id="1.10.3210.10">
    <property type="entry name" value="Hypothetical protein af1432"/>
    <property type="match status" value="1"/>
</dbReference>
<keyword evidence="11" id="KW-1185">Reference proteome</keyword>
<dbReference type="Pfam" id="PF18967">
    <property type="entry name" value="PycTM"/>
    <property type="match status" value="1"/>
</dbReference>
<dbReference type="STRING" id="1302689.RG47T_3381"/>
<dbReference type="InterPro" id="IPR043760">
    <property type="entry name" value="PycTM_dom"/>
</dbReference>
<keyword evidence="6" id="KW-0051">Antiviral defense</keyword>
<dbReference type="InterPro" id="IPR003607">
    <property type="entry name" value="HD/PDEase_dom"/>
</dbReference>
<keyword evidence="5 8" id="KW-1133">Transmembrane helix</keyword>
<keyword evidence="2" id="KW-1003">Cell membrane</keyword>
<feature type="transmembrane region" description="Helical" evidence="8">
    <location>
        <begin position="290"/>
        <end position="313"/>
    </location>
</feature>
<keyword evidence="4" id="KW-0547">Nucleotide-binding</keyword>
<dbReference type="GO" id="GO:0005886">
    <property type="term" value="C:plasma membrane"/>
    <property type="evidence" value="ECO:0007669"/>
    <property type="project" value="UniProtKB-SubCell"/>
</dbReference>
<protein>
    <recommendedName>
        <fullName evidence="9">HD/PDEase domain-containing protein</fullName>
    </recommendedName>
</protein>
<evidence type="ECO:0000256" key="6">
    <source>
        <dbReference type="ARBA" id="ARBA00023118"/>
    </source>
</evidence>
<dbReference type="GO" id="GO:0000166">
    <property type="term" value="F:nucleotide binding"/>
    <property type="evidence" value="ECO:0007669"/>
    <property type="project" value="UniProtKB-KW"/>
</dbReference>
<dbReference type="Pfam" id="PF01966">
    <property type="entry name" value="HD"/>
    <property type="match status" value="1"/>
</dbReference>
<evidence type="ECO:0000256" key="1">
    <source>
        <dbReference type="ARBA" id="ARBA00004236"/>
    </source>
</evidence>
<evidence type="ECO:0000259" key="9">
    <source>
        <dbReference type="SMART" id="SM00471"/>
    </source>
</evidence>
<evidence type="ECO:0000313" key="11">
    <source>
        <dbReference type="Proteomes" id="UP000186720"/>
    </source>
</evidence>
<name>A0A1Q6A1P5_9SPHI</name>
<comment type="caution">
    <text evidence="10">The sequence shown here is derived from an EMBL/GenBank/DDBJ whole genome shotgun (WGS) entry which is preliminary data.</text>
</comment>
<evidence type="ECO:0000256" key="8">
    <source>
        <dbReference type="SAM" id="Phobius"/>
    </source>
</evidence>
<dbReference type="OrthoDB" id="5728337at2"/>
<proteinExistence type="predicted"/>
<dbReference type="RefSeq" id="WP_074490455.1">
    <property type="nucleotide sequence ID" value="NZ_FPAM01000020.1"/>
</dbReference>
<dbReference type="InterPro" id="IPR006674">
    <property type="entry name" value="HD_domain"/>
</dbReference>
<sequence>MNYQHLLDQVYDYALKYFKTHDTSKLVYHNKKHTEDVAKATTQIANHYQLNDRDFFLVAAAAWFHDLGYMLSLINHEEHSVTIAKAFLAEHKVDAEDIKVIEACILATRMPQKPANQLENILCDADLFHLGTDDFKKKDELMHEEYNELNHADLNKLAWRQKSIKFLEDHQYHTDYCRLLLNTQKAKNIEDLKEKVANAVTKFEDKPQKKADEKSGEINPAFPVPEIASIKKKDKKERPEKGIETMFRISSSNHQRLSDMADNKAHIMITVNSIILSAIISLLLRRLSEYGYLIVPTFILLTVSLLAMTFSILSTRPSIPPGIFTKQDVDDKTVNLLFFGNFYKMPLEDYQYGMKKVMEDKDFLYGSLIKDVYTQGVVLGKKYRLLRIGYNIFMFGLIISVVAFIVASAFFGNKPA</sequence>
<comment type="subcellular location">
    <subcellularLocation>
        <location evidence="1">Cell membrane</location>
    </subcellularLocation>
</comment>
<feature type="domain" description="HD/PDEase" evidence="9">
    <location>
        <begin position="26"/>
        <end position="140"/>
    </location>
</feature>
<evidence type="ECO:0000256" key="3">
    <source>
        <dbReference type="ARBA" id="ARBA00022692"/>
    </source>
</evidence>
<keyword evidence="7 8" id="KW-0472">Membrane</keyword>
<evidence type="ECO:0000256" key="2">
    <source>
        <dbReference type="ARBA" id="ARBA00022475"/>
    </source>
</evidence>
<gene>
    <name evidence="10" type="ORF">RG47T_3381</name>
</gene>
<dbReference type="SMART" id="SM00471">
    <property type="entry name" value="HDc"/>
    <property type="match status" value="1"/>
</dbReference>
<dbReference type="CDD" id="cd00077">
    <property type="entry name" value="HDc"/>
    <property type="match status" value="1"/>
</dbReference>
<reference evidence="10 11" key="1">
    <citation type="submission" date="2016-11" db="EMBL/GenBank/DDBJ databases">
        <title>Whole Genome Sequencing of Mucilaginibacter polytrichastri RG4-7(T) isolated from the moss sample.</title>
        <authorList>
            <person name="Li Y."/>
        </authorList>
    </citation>
    <scope>NUCLEOTIDE SEQUENCE [LARGE SCALE GENOMIC DNA]</scope>
    <source>
        <strain evidence="10 11">RG4-7</strain>
    </source>
</reference>
<organism evidence="10 11">
    <name type="scientific">Mucilaginibacter polytrichastri</name>
    <dbReference type="NCBI Taxonomy" id="1302689"/>
    <lineage>
        <taxon>Bacteria</taxon>
        <taxon>Pseudomonadati</taxon>
        <taxon>Bacteroidota</taxon>
        <taxon>Sphingobacteriia</taxon>
        <taxon>Sphingobacteriales</taxon>
        <taxon>Sphingobacteriaceae</taxon>
        <taxon>Mucilaginibacter</taxon>
    </lineage>
</organism>
<dbReference type="SUPFAM" id="SSF109604">
    <property type="entry name" value="HD-domain/PDEase-like"/>
    <property type="match status" value="1"/>
</dbReference>
<dbReference type="EMBL" id="MPPL01000001">
    <property type="protein sequence ID" value="OKS87918.1"/>
    <property type="molecule type" value="Genomic_DNA"/>
</dbReference>
<dbReference type="Proteomes" id="UP000186720">
    <property type="component" value="Unassembled WGS sequence"/>
</dbReference>
<keyword evidence="3 8" id="KW-0812">Transmembrane</keyword>
<evidence type="ECO:0000256" key="5">
    <source>
        <dbReference type="ARBA" id="ARBA00022989"/>
    </source>
</evidence>
<evidence type="ECO:0000256" key="7">
    <source>
        <dbReference type="ARBA" id="ARBA00023136"/>
    </source>
</evidence>
<dbReference type="GO" id="GO:0051607">
    <property type="term" value="P:defense response to virus"/>
    <property type="evidence" value="ECO:0007669"/>
    <property type="project" value="UniProtKB-KW"/>
</dbReference>
<feature type="transmembrane region" description="Helical" evidence="8">
    <location>
        <begin position="388"/>
        <end position="411"/>
    </location>
</feature>
<accession>A0A1Q6A1P5</accession>
<evidence type="ECO:0000256" key="4">
    <source>
        <dbReference type="ARBA" id="ARBA00022741"/>
    </source>
</evidence>
<feature type="transmembrane region" description="Helical" evidence="8">
    <location>
        <begin position="265"/>
        <end position="284"/>
    </location>
</feature>
<dbReference type="AlphaFoldDB" id="A0A1Q6A1P5"/>